<dbReference type="EMBL" id="LFEH01000021">
    <property type="protein sequence ID" value="KMS80488.1"/>
    <property type="molecule type" value="Genomic_DNA"/>
</dbReference>
<dbReference type="PANTHER" id="PTHR30213:SF0">
    <property type="entry name" value="UPF0761 MEMBRANE PROTEIN YIHY"/>
    <property type="match status" value="1"/>
</dbReference>
<dbReference type="Pfam" id="PF03631">
    <property type="entry name" value="Virul_fac_BrkB"/>
    <property type="match status" value="1"/>
</dbReference>
<evidence type="ECO:0000256" key="3">
    <source>
        <dbReference type="ARBA" id="ARBA00022692"/>
    </source>
</evidence>
<gene>
    <name evidence="7" type="ORF">ACH49_07600</name>
</gene>
<dbReference type="PIRSF" id="PIRSF035875">
    <property type="entry name" value="RNase_BN"/>
    <property type="match status" value="1"/>
</dbReference>
<accession>A0ABR5I227</accession>
<feature type="transmembrane region" description="Helical" evidence="6">
    <location>
        <begin position="64"/>
        <end position="87"/>
    </location>
</feature>
<keyword evidence="5 6" id="KW-0472">Membrane</keyword>
<comment type="subcellular location">
    <subcellularLocation>
        <location evidence="1">Cell membrane</location>
        <topology evidence="1">Multi-pass membrane protein</topology>
    </subcellularLocation>
</comment>
<evidence type="ECO:0000256" key="6">
    <source>
        <dbReference type="SAM" id="Phobius"/>
    </source>
</evidence>
<keyword evidence="2" id="KW-1003">Cell membrane</keyword>
<feature type="transmembrane region" description="Helical" evidence="6">
    <location>
        <begin position="244"/>
        <end position="265"/>
    </location>
</feature>
<evidence type="ECO:0000313" key="8">
    <source>
        <dbReference type="Proteomes" id="UP000037274"/>
    </source>
</evidence>
<comment type="caution">
    <text evidence="7">The sequence shown here is derived from an EMBL/GenBank/DDBJ whole genome shotgun (WGS) entry which is preliminary data.</text>
</comment>
<feature type="transmembrane region" description="Helical" evidence="6">
    <location>
        <begin position="213"/>
        <end position="232"/>
    </location>
</feature>
<dbReference type="PANTHER" id="PTHR30213">
    <property type="entry name" value="INNER MEMBRANE PROTEIN YHJD"/>
    <property type="match status" value="1"/>
</dbReference>
<sequence length="329" mass="35060">MPDVIAGGPPFSAASSTFPVRRPKAGASEVMDDGDGHRARWWAALRRTPAAVWNDDVTDWAAALTYYAVLALFPLLLVILSILGLTVPTARPEVIDRMSQAAPVASRALLRSTLREMAGQSSAAWTLIFFGGAGALWSGCSYLSVFRRALHAMHGAGAHRPVWRTAPRIIATALVLISLLLTSTLALFLTGGLARRLGRVMHLGTGPQDVWDILRWPVVALVAVALVLVLYRSGPASSRPVGRMAPGGTLAVTLLLAASLGFAFYTSHVGTYHRLYGSLAGVVVFLVWLWLSNLALLVGAQFNAELAKPVREERGRENETVSGTCGGAS</sequence>
<organism evidence="7 8">
    <name type="scientific">Streptomyces leeuwenhoekii</name>
    <dbReference type="NCBI Taxonomy" id="1437453"/>
    <lineage>
        <taxon>Bacteria</taxon>
        <taxon>Bacillati</taxon>
        <taxon>Actinomycetota</taxon>
        <taxon>Actinomycetes</taxon>
        <taxon>Kitasatosporales</taxon>
        <taxon>Streptomycetaceae</taxon>
        <taxon>Streptomyces</taxon>
    </lineage>
</organism>
<evidence type="ECO:0000256" key="1">
    <source>
        <dbReference type="ARBA" id="ARBA00004651"/>
    </source>
</evidence>
<feature type="transmembrane region" description="Helical" evidence="6">
    <location>
        <begin position="277"/>
        <end position="298"/>
    </location>
</feature>
<feature type="transmembrane region" description="Helical" evidence="6">
    <location>
        <begin position="123"/>
        <end position="145"/>
    </location>
</feature>
<dbReference type="NCBIfam" id="TIGR00765">
    <property type="entry name" value="yihY_not_rbn"/>
    <property type="match status" value="1"/>
</dbReference>
<dbReference type="Proteomes" id="UP000037274">
    <property type="component" value="Unassembled WGS sequence"/>
</dbReference>
<proteinExistence type="predicted"/>
<keyword evidence="3 6" id="KW-0812">Transmembrane</keyword>
<protein>
    <submittedName>
        <fullName evidence="7">Ribonuclease BN</fullName>
    </submittedName>
</protein>
<feature type="transmembrane region" description="Helical" evidence="6">
    <location>
        <begin position="169"/>
        <end position="193"/>
    </location>
</feature>
<dbReference type="InterPro" id="IPR017039">
    <property type="entry name" value="Virul_fac_BrkB"/>
</dbReference>
<evidence type="ECO:0000313" key="7">
    <source>
        <dbReference type="EMBL" id="KMS80488.1"/>
    </source>
</evidence>
<keyword evidence="4 6" id="KW-1133">Transmembrane helix</keyword>
<name>A0ABR5I227_STRLW</name>
<reference evidence="7 8" key="1">
    <citation type="submission" date="2015-06" db="EMBL/GenBank/DDBJ databases">
        <title>Draft genome sequence of Streptomyces leeuwenhoekii C58, which produces the novel lasso peptide, chaxapeptin.</title>
        <authorList>
            <person name="Yi Y."/>
            <person name="Hai D."/>
            <person name="Jaspars M."/>
            <person name="Sheng H."/>
            <person name="Rateb M.E."/>
            <person name="Bull A."/>
            <person name="Goodfellow M."/>
            <person name="Asenjo J.A."/>
            <person name="Ebel R."/>
        </authorList>
    </citation>
    <scope>NUCLEOTIDE SEQUENCE [LARGE SCALE GENOMIC DNA]</scope>
    <source>
        <strain evidence="7 8">C58</strain>
    </source>
</reference>
<evidence type="ECO:0000256" key="4">
    <source>
        <dbReference type="ARBA" id="ARBA00022989"/>
    </source>
</evidence>
<evidence type="ECO:0000256" key="5">
    <source>
        <dbReference type="ARBA" id="ARBA00023136"/>
    </source>
</evidence>
<evidence type="ECO:0000256" key="2">
    <source>
        <dbReference type="ARBA" id="ARBA00022475"/>
    </source>
</evidence>
<keyword evidence="8" id="KW-1185">Reference proteome</keyword>